<organism evidence="3 4">
    <name type="scientific">Chitinophaga cymbidii</name>
    <dbReference type="NCBI Taxonomy" id="1096750"/>
    <lineage>
        <taxon>Bacteria</taxon>
        <taxon>Pseudomonadati</taxon>
        <taxon>Bacteroidota</taxon>
        <taxon>Chitinophagia</taxon>
        <taxon>Chitinophagales</taxon>
        <taxon>Chitinophagaceae</taxon>
        <taxon>Chitinophaga</taxon>
    </lineage>
</organism>
<dbReference type="InterPro" id="IPR034660">
    <property type="entry name" value="DinB/YfiT-like"/>
</dbReference>
<keyword evidence="4" id="KW-1185">Reference proteome</keyword>
<dbReference type="PROSITE" id="PS51186">
    <property type="entry name" value="GNAT"/>
    <property type="match status" value="1"/>
</dbReference>
<dbReference type="InterPro" id="IPR000182">
    <property type="entry name" value="GNAT_dom"/>
</dbReference>
<reference evidence="3 4" key="1">
    <citation type="submission" date="2019-07" db="EMBL/GenBank/DDBJ databases">
        <title>Whole genome shotgun sequence of Chitinophaga cymbidii NBRC 109752.</title>
        <authorList>
            <person name="Hosoyama A."/>
            <person name="Uohara A."/>
            <person name="Ohji S."/>
            <person name="Ichikawa N."/>
        </authorList>
    </citation>
    <scope>NUCLEOTIDE SEQUENCE [LARGE SCALE GENOMIC DNA]</scope>
    <source>
        <strain evidence="3 4">NBRC 109752</strain>
    </source>
</reference>
<name>A0A512RMN6_9BACT</name>
<dbReference type="SUPFAM" id="SSF109854">
    <property type="entry name" value="DinB/YfiT-like putative metalloenzymes"/>
    <property type="match status" value="1"/>
</dbReference>
<sequence>MNAANDIRVLSWHPSLQPHFEQLNKHWIRKYFSLEQVDIDVLEHPQEHIIDHGGDIIFVAVGAQVAGTVAYKRLDDETVEMTKMAVDEAFQGRKLGWLLGTAIQQRAAEAGFTKMVLYSSRSLTPAITMYHKLGFEESELEKGGYERCDIKMGIDLQPPPLLPLARELQATVEQAAEKLMLFSDEEAAFKPAPGKWSHKEILGHLIDSAVNNYARFVRGQQADYTELPSYDQDFWVDARQYQREDWQTLVYLWKRMNGHIAAIFPLISSAALEHICVIGQHAPVTLRFVAEDYLVHLRHHLFQIFPVQANY</sequence>
<dbReference type="Gene3D" id="1.20.120.450">
    <property type="entry name" value="dinb family like domain"/>
    <property type="match status" value="1"/>
</dbReference>
<evidence type="ECO:0000259" key="2">
    <source>
        <dbReference type="PROSITE" id="PS51186"/>
    </source>
</evidence>
<evidence type="ECO:0000313" key="3">
    <source>
        <dbReference type="EMBL" id="GEP96948.1"/>
    </source>
</evidence>
<dbReference type="Pfam" id="PF12867">
    <property type="entry name" value="DinB_2"/>
    <property type="match status" value="1"/>
</dbReference>
<comment type="caution">
    <text evidence="3">The sequence shown here is derived from an EMBL/GenBank/DDBJ whole genome shotgun (WGS) entry which is preliminary data.</text>
</comment>
<dbReference type="InterPro" id="IPR050769">
    <property type="entry name" value="NAT_camello-type"/>
</dbReference>
<evidence type="ECO:0000313" key="4">
    <source>
        <dbReference type="Proteomes" id="UP000321436"/>
    </source>
</evidence>
<dbReference type="InterPro" id="IPR024775">
    <property type="entry name" value="DinB-like"/>
</dbReference>
<keyword evidence="1" id="KW-0808">Transferase</keyword>
<dbReference type="EMBL" id="BKAU01000003">
    <property type="protein sequence ID" value="GEP96948.1"/>
    <property type="molecule type" value="Genomic_DNA"/>
</dbReference>
<accession>A0A512RMN6</accession>
<evidence type="ECO:0000256" key="1">
    <source>
        <dbReference type="ARBA" id="ARBA00022679"/>
    </source>
</evidence>
<feature type="domain" description="N-acetyltransferase" evidence="2">
    <location>
        <begin position="5"/>
        <end position="157"/>
    </location>
</feature>
<proteinExistence type="predicted"/>
<dbReference type="Proteomes" id="UP000321436">
    <property type="component" value="Unassembled WGS sequence"/>
</dbReference>
<dbReference type="RefSeq" id="WP_186831091.1">
    <property type="nucleotide sequence ID" value="NZ_BKAU01000003.1"/>
</dbReference>
<dbReference type="SUPFAM" id="SSF55729">
    <property type="entry name" value="Acyl-CoA N-acyltransferases (Nat)"/>
    <property type="match status" value="1"/>
</dbReference>
<dbReference type="PANTHER" id="PTHR13947">
    <property type="entry name" value="GNAT FAMILY N-ACETYLTRANSFERASE"/>
    <property type="match status" value="1"/>
</dbReference>
<dbReference type="GO" id="GO:0008080">
    <property type="term" value="F:N-acetyltransferase activity"/>
    <property type="evidence" value="ECO:0007669"/>
    <property type="project" value="InterPro"/>
</dbReference>
<dbReference type="AlphaFoldDB" id="A0A512RMN6"/>
<dbReference type="Gene3D" id="3.40.630.30">
    <property type="match status" value="1"/>
</dbReference>
<dbReference type="CDD" id="cd04301">
    <property type="entry name" value="NAT_SF"/>
    <property type="match status" value="1"/>
</dbReference>
<dbReference type="Pfam" id="PF00583">
    <property type="entry name" value="Acetyltransf_1"/>
    <property type="match status" value="1"/>
</dbReference>
<gene>
    <name evidence="3" type="ORF">CCY01nite_32080</name>
</gene>
<dbReference type="PANTHER" id="PTHR13947:SF37">
    <property type="entry name" value="LD18367P"/>
    <property type="match status" value="1"/>
</dbReference>
<protein>
    <recommendedName>
        <fullName evidence="2">N-acetyltransferase domain-containing protein</fullName>
    </recommendedName>
</protein>
<dbReference type="InterPro" id="IPR016181">
    <property type="entry name" value="Acyl_CoA_acyltransferase"/>
</dbReference>